<name>A0ABT7MDZ1_9PSEU</name>
<proteinExistence type="predicted"/>
<dbReference type="RefSeq" id="WP_286055444.1">
    <property type="nucleotide sequence ID" value="NZ_JASVWF010000006.1"/>
</dbReference>
<organism evidence="1 2">
    <name type="scientific">Actinomycetospora termitidis</name>
    <dbReference type="NCBI Taxonomy" id="3053470"/>
    <lineage>
        <taxon>Bacteria</taxon>
        <taxon>Bacillati</taxon>
        <taxon>Actinomycetota</taxon>
        <taxon>Actinomycetes</taxon>
        <taxon>Pseudonocardiales</taxon>
        <taxon>Pseudonocardiaceae</taxon>
        <taxon>Actinomycetospora</taxon>
    </lineage>
</organism>
<comment type="caution">
    <text evidence="1">The sequence shown here is derived from an EMBL/GenBank/DDBJ whole genome shotgun (WGS) entry which is preliminary data.</text>
</comment>
<accession>A0ABT7MDZ1</accession>
<dbReference type="InterPro" id="IPR029045">
    <property type="entry name" value="ClpP/crotonase-like_dom_sf"/>
</dbReference>
<sequence length="256" mass="27384">MTVSLDRSDDGRVATLRFVGPHPNVLDLETLEAMLARVREVEADRTVRVLLITGTPTVFSGGADLTSLGALDDDAYRHYIATEYRLFAEVEALPLVTVAVIAGPCVGNATELALACDFRICATDARIGLPEMRVGFVAPAQRLTAFVGIGRAKELLYGGKLLAASDALDLGLVTTVTDDLEGESARAAQKYAAYPPFALAFTKQGVHRCYGADDRRFDHAEQDAAFATFRGPDFAEGAAAALEGRRAVFTSQRPTS</sequence>
<dbReference type="PANTHER" id="PTHR11941:SF54">
    <property type="entry name" value="ENOYL-COA HYDRATASE, MITOCHONDRIAL"/>
    <property type="match status" value="1"/>
</dbReference>
<dbReference type="CDD" id="cd06558">
    <property type="entry name" value="crotonase-like"/>
    <property type="match status" value="1"/>
</dbReference>
<dbReference type="InterPro" id="IPR001753">
    <property type="entry name" value="Enoyl-CoA_hydra/iso"/>
</dbReference>
<dbReference type="Pfam" id="PF00378">
    <property type="entry name" value="ECH_1"/>
    <property type="match status" value="1"/>
</dbReference>
<dbReference type="SUPFAM" id="SSF52096">
    <property type="entry name" value="ClpP/crotonase"/>
    <property type="match status" value="1"/>
</dbReference>
<keyword evidence="2" id="KW-1185">Reference proteome</keyword>
<dbReference type="PANTHER" id="PTHR11941">
    <property type="entry name" value="ENOYL-COA HYDRATASE-RELATED"/>
    <property type="match status" value="1"/>
</dbReference>
<dbReference type="Gene3D" id="3.90.226.10">
    <property type="entry name" value="2-enoyl-CoA Hydratase, Chain A, domain 1"/>
    <property type="match status" value="1"/>
</dbReference>
<protein>
    <submittedName>
        <fullName evidence="1">Enoyl-CoA hydratase/isomerase family protein</fullName>
    </submittedName>
</protein>
<dbReference type="Proteomes" id="UP001231924">
    <property type="component" value="Unassembled WGS sequence"/>
</dbReference>
<evidence type="ECO:0000313" key="1">
    <source>
        <dbReference type="EMBL" id="MDL5158884.1"/>
    </source>
</evidence>
<gene>
    <name evidence="1" type="ORF">QRT03_23150</name>
</gene>
<evidence type="ECO:0000313" key="2">
    <source>
        <dbReference type="Proteomes" id="UP001231924"/>
    </source>
</evidence>
<dbReference type="EMBL" id="JASVWF010000006">
    <property type="protein sequence ID" value="MDL5158884.1"/>
    <property type="molecule type" value="Genomic_DNA"/>
</dbReference>
<reference evidence="1 2" key="1">
    <citation type="submission" date="2023-06" db="EMBL/GenBank/DDBJ databases">
        <title>Actinomycetospora Odt1-22.</title>
        <authorList>
            <person name="Supong K."/>
        </authorList>
    </citation>
    <scope>NUCLEOTIDE SEQUENCE [LARGE SCALE GENOMIC DNA]</scope>
    <source>
        <strain evidence="1 2">Odt1-22</strain>
    </source>
</reference>